<dbReference type="Proteomes" id="UP000324897">
    <property type="component" value="Chromosome 7"/>
</dbReference>
<dbReference type="Pfam" id="PF20241">
    <property type="entry name" value="DUF6598"/>
    <property type="match status" value="1"/>
</dbReference>
<reference evidence="3 4" key="1">
    <citation type="journal article" date="2019" name="Sci. Rep.">
        <title>A high-quality genome of Eragrostis curvula grass provides insights into Poaceae evolution and supports new strategies to enhance forage quality.</title>
        <authorList>
            <person name="Carballo J."/>
            <person name="Santos B.A.C.M."/>
            <person name="Zappacosta D."/>
            <person name="Garbus I."/>
            <person name="Selva J.P."/>
            <person name="Gallo C.A."/>
            <person name="Diaz A."/>
            <person name="Albertini E."/>
            <person name="Caccamo M."/>
            <person name="Echenique V."/>
        </authorList>
    </citation>
    <scope>NUCLEOTIDE SEQUENCE [LARGE SCALE GENOMIC DNA]</scope>
    <source>
        <strain evidence="4">cv. Victoria</strain>
        <tissue evidence="3">Leaf</tissue>
    </source>
</reference>
<accession>A0A5J9U3V0</accession>
<name>A0A5J9U3V0_9POAL</name>
<comment type="caution">
    <text evidence="3">The sequence shown here is derived from an EMBL/GenBank/DDBJ whole genome shotgun (WGS) entry which is preliminary data.</text>
</comment>
<dbReference type="InterPro" id="IPR046533">
    <property type="entry name" value="DUF6598"/>
</dbReference>
<dbReference type="PANTHER" id="PTHR33065">
    <property type="entry name" value="OS07G0486400 PROTEIN"/>
    <property type="match status" value="1"/>
</dbReference>
<evidence type="ECO:0000259" key="2">
    <source>
        <dbReference type="Pfam" id="PF20241"/>
    </source>
</evidence>
<keyword evidence="4" id="KW-1185">Reference proteome</keyword>
<sequence length="516" mass="58428">MAEGGGGVFMVEGGGSIRRRLYKVTRESSFVDVGSFSPGLYPLEKERRDAAAEERSFLQHFFLGEAEEVSADDLAAEKTRRREQQKEAYQKVLLEKNEKREELRKEFMAQAARLSHNPDYAYPNGYMMSHGLSYALKKNWRKAVVASKQEDEGASEEECVDLEPLFFDEAEAVAEHAAAEEKRKQKEQKEQEEAREQQMLLRRWKFHTSVLNSILDYNHKRKRFYFRRFNFADLSTFDLDEESLLGPMRYTGYPLLLDGTVCIQGEERFLLNDSINVLSVKIASSEVGFPINVYGTVIARDSLDKKCVYLFRRDRNHCQLINSEDDLLILTGPKRGLALTSVIYFEMDLKIKSGQGKNDRQLSNGFLTLDAVARTSWDKMKVETDSLDTKLGVLEVTYAIVKRAVEATIAIEVVEGEFYGKITACTTNIRNCMVLHDSNVADVITCDGKRVVQMLRPTVAVFVKEKLEVTGVAQTGVGEVESTINFTPRASGVDEDEITCGSVKMLVKVSWSIIAR</sequence>
<organism evidence="3 4">
    <name type="scientific">Eragrostis curvula</name>
    <name type="common">weeping love grass</name>
    <dbReference type="NCBI Taxonomy" id="38414"/>
    <lineage>
        <taxon>Eukaryota</taxon>
        <taxon>Viridiplantae</taxon>
        <taxon>Streptophyta</taxon>
        <taxon>Embryophyta</taxon>
        <taxon>Tracheophyta</taxon>
        <taxon>Spermatophyta</taxon>
        <taxon>Magnoliopsida</taxon>
        <taxon>Liliopsida</taxon>
        <taxon>Poales</taxon>
        <taxon>Poaceae</taxon>
        <taxon>PACMAD clade</taxon>
        <taxon>Chloridoideae</taxon>
        <taxon>Eragrostideae</taxon>
        <taxon>Eragrostidinae</taxon>
        <taxon>Eragrostis</taxon>
    </lineage>
</organism>
<dbReference type="EMBL" id="RWGY01000029">
    <property type="protein sequence ID" value="TVU18254.1"/>
    <property type="molecule type" value="Genomic_DNA"/>
</dbReference>
<dbReference type="OrthoDB" id="631772at2759"/>
<dbReference type="Gramene" id="TVU18254">
    <property type="protein sequence ID" value="TVU18254"/>
    <property type="gene ID" value="EJB05_34343"/>
</dbReference>
<proteinExistence type="predicted"/>
<evidence type="ECO:0000313" key="3">
    <source>
        <dbReference type="EMBL" id="TVU18254.1"/>
    </source>
</evidence>
<dbReference type="PANTHER" id="PTHR33065:SF64">
    <property type="entry name" value="OS05G0109100 PROTEIN"/>
    <property type="match status" value="1"/>
</dbReference>
<gene>
    <name evidence="3" type="ORF">EJB05_34343</name>
</gene>
<feature type="coiled-coil region" evidence="1">
    <location>
        <begin position="169"/>
        <end position="202"/>
    </location>
</feature>
<feature type="domain" description="DUF6598" evidence="2">
    <location>
        <begin position="275"/>
        <end position="509"/>
    </location>
</feature>
<protein>
    <recommendedName>
        <fullName evidence="2">DUF6598 domain-containing protein</fullName>
    </recommendedName>
</protein>
<keyword evidence="1" id="KW-0175">Coiled coil</keyword>
<evidence type="ECO:0000313" key="4">
    <source>
        <dbReference type="Proteomes" id="UP000324897"/>
    </source>
</evidence>
<feature type="non-terminal residue" evidence="3">
    <location>
        <position position="1"/>
    </location>
</feature>
<dbReference type="AlphaFoldDB" id="A0A5J9U3V0"/>
<evidence type="ECO:0000256" key="1">
    <source>
        <dbReference type="SAM" id="Coils"/>
    </source>
</evidence>